<dbReference type="NCBIfam" id="TIGR01307">
    <property type="entry name" value="pgm_bpd_ind"/>
    <property type="match status" value="1"/>
</dbReference>
<dbReference type="Pfam" id="PF01676">
    <property type="entry name" value="Metalloenzyme"/>
    <property type="match status" value="1"/>
</dbReference>
<comment type="similarity">
    <text evidence="3 10">Belongs to the BPG-independent phosphoglycerate mutase family.</text>
</comment>
<dbReference type="AlphaFoldDB" id="A0A550J803"/>
<dbReference type="InterPro" id="IPR011258">
    <property type="entry name" value="BPG-indep_PGM_N"/>
</dbReference>
<evidence type="ECO:0000256" key="13">
    <source>
        <dbReference type="PIRSR" id="PIRSR001492-3"/>
    </source>
</evidence>
<protein>
    <recommendedName>
        <fullName evidence="9 10">2,3-bisphosphoglycerate-independent phosphoglycerate mutase</fullName>
        <shortName evidence="10">BPG-independent PGAM</shortName>
        <shortName evidence="10">Phosphoglyceromutase</shortName>
        <shortName evidence="10">iPGM</shortName>
        <ecNumber evidence="4 10">5.4.2.12</ecNumber>
    </recommendedName>
</protein>
<feature type="binding site" evidence="10 12">
    <location>
        <position position="126"/>
    </location>
    <ligand>
        <name>substrate</name>
    </ligand>
</feature>
<keyword evidence="8 10" id="KW-0413">Isomerase</keyword>
<dbReference type="Gene3D" id="3.40.720.10">
    <property type="entry name" value="Alkaline Phosphatase, subunit A"/>
    <property type="match status" value="1"/>
</dbReference>
<feature type="binding site" evidence="10 12">
    <location>
        <position position="333"/>
    </location>
    <ligand>
        <name>substrate</name>
    </ligand>
</feature>
<feature type="domain" description="BPG-independent PGAM N-terminal" evidence="15">
    <location>
        <begin position="85"/>
        <end position="296"/>
    </location>
</feature>
<evidence type="ECO:0000256" key="10">
    <source>
        <dbReference type="HAMAP-Rule" id="MF_01038"/>
    </source>
</evidence>
<dbReference type="PIRSF" id="PIRSF001492">
    <property type="entry name" value="IPGAM"/>
    <property type="match status" value="1"/>
</dbReference>
<dbReference type="EMBL" id="VJVV01000011">
    <property type="protein sequence ID" value="TRO79356.1"/>
    <property type="molecule type" value="Genomic_DNA"/>
</dbReference>
<feature type="binding site" evidence="10 13">
    <location>
        <position position="401"/>
    </location>
    <ligand>
        <name>Mn(2+)</name>
        <dbReference type="ChEBI" id="CHEBI:29035"/>
        <label>1</label>
    </ligand>
</feature>
<evidence type="ECO:0000256" key="6">
    <source>
        <dbReference type="ARBA" id="ARBA00023152"/>
    </source>
</evidence>
<evidence type="ECO:0000256" key="4">
    <source>
        <dbReference type="ARBA" id="ARBA00012026"/>
    </source>
</evidence>
<feature type="binding site" evidence="10 13">
    <location>
        <position position="65"/>
    </location>
    <ligand>
        <name>Mn(2+)</name>
        <dbReference type="ChEBI" id="CHEBI:29035"/>
        <label>2</label>
    </ligand>
</feature>
<evidence type="ECO:0000256" key="3">
    <source>
        <dbReference type="ARBA" id="ARBA00008819"/>
    </source>
</evidence>
<dbReference type="Proteomes" id="UP000317155">
    <property type="component" value="Unassembled WGS sequence"/>
</dbReference>
<comment type="subunit">
    <text evidence="10">Monomer.</text>
</comment>
<dbReference type="UniPathway" id="UPA00109">
    <property type="reaction ID" value="UER00186"/>
</dbReference>
<evidence type="ECO:0000256" key="12">
    <source>
        <dbReference type="PIRSR" id="PIRSR001492-2"/>
    </source>
</evidence>
<dbReference type="SUPFAM" id="SSF53649">
    <property type="entry name" value="Alkaline phosphatase-like"/>
    <property type="match status" value="1"/>
</dbReference>
<feature type="active site" description="Phosphoserine intermediate" evidence="10 11">
    <location>
        <position position="65"/>
    </location>
</feature>
<reference evidence="16 17" key="1">
    <citation type="submission" date="2019-07" db="EMBL/GenBank/DDBJ databases">
        <title>Insights of Desulfuromonas acetexigens electromicrobiology.</title>
        <authorList>
            <person name="Katuri K."/>
            <person name="Sapireddy V."/>
            <person name="Shaw D.R."/>
            <person name="Saikaly P."/>
        </authorList>
    </citation>
    <scope>NUCLEOTIDE SEQUENCE [LARGE SCALE GENOMIC DNA]</scope>
    <source>
        <strain evidence="16 17">2873</strain>
    </source>
</reference>
<dbReference type="GO" id="GO:0006007">
    <property type="term" value="P:glucose catabolic process"/>
    <property type="evidence" value="ECO:0007669"/>
    <property type="project" value="InterPro"/>
</dbReference>
<evidence type="ECO:0000256" key="1">
    <source>
        <dbReference type="ARBA" id="ARBA00000370"/>
    </source>
</evidence>
<feature type="binding site" evidence="10 12">
    <location>
        <position position="194"/>
    </location>
    <ligand>
        <name>substrate</name>
    </ligand>
</feature>
<dbReference type="OrthoDB" id="9800863at2"/>
<dbReference type="InterPro" id="IPR036646">
    <property type="entry name" value="PGAM_B_sf"/>
</dbReference>
<dbReference type="PANTHER" id="PTHR31637:SF0">
    <property type="entry name" value="2,3-BISPHOSPHOGLYCERATE-INDEPENDENT PHOSPHOGLYCERATE MUTASE"/>
    <property type="match status" value="1"/>
</dbReference>
<dbReference type="InterPro" id="IPR017850">
    <property type="entry name" value="Alkaline_phosphatase_core_sf"/>
</dbReference>
<dbReference type="PANTHER" id="PTHR31637">
    <property type="entry name" value="2,3-BISPHOSPHOGLYCERATE-INDEPENDENT PHOSPHOGLYCERATE MUTASE"/>
    <property type="match status" value="1"/>
</dbReference>
<dbReference type="Gene3D" id="3.40.1450.10">
    <property type="entry name" value="BPG-independent phosphoglycerate mutase, domain B"/>
    <property type="match status" value="1"/>
</dbReference>
<comment type="function">
    <text evidence="10">Catalyzes the interconversion of 2-phosphoglycerate and 3-phosphoglycerate.</text>
</comment>
<keyword evidence="5 10" id="KW-0479">Metal-binding</keyword>
<dbReference type="EC" id="5.4.2.12" evidence="4 10"/>
<dbReference type="HAMAP" id="MF_01038">
    <property type="entry name" value="GpmI"/>
    <property type="match status" value="1"/>
</dbReference>
<feature type="domain" description="Metalloenzyme" evidence="14">
    <location>
        <begin position="8"/>
        <end position="499"/>
    </location>
</feature>
<keyword evidence="17" id="KW-1185">Reference proteome</keyword>
<dbReference type="RefSeq" id="WP_092053893.1">
    <property type="nucleotide sequence ID" value="NZ_FOJJ01000003.1"/>
</dbReference>
<gene>
    <name evidence="10" type="primary">gpmI</name>
    <name evidence="16" type="ORF">FL622_13890</name>
</gene>
<name>A0A550J803_9BACT</name>
<dbReference type="Pfam" id="PF06415">
    <property type="entry name" value="iPGM_N"/>
    <property type="match status" value="1"/>
</dbReference>
<evidence type="ECO:0000256" key="5">
    <source>
        <dbReference type="ARBA" id="ARBA00022723"/>
    </source>
</evidence>
<dbReference type="InterPro" id="IPR005995">
    <property type="entry name" value="Pgm_bpd_ind"/>
</dbReference>
<accession>A0A550J803</accession>
<evidence type="ECO:0000259" key="14">
    <source>
        <dbReference type="Pfam" id="PF01676"/>
    </source>
</evidence>
<keyword evidence="6 10" id="KW-0324">Glycolysis</keyword>
<evidence type="ECO:0000256" key="8">
    <source>
        <dbReference type="ARBA" id="ARBA00023235"/>
    </source>
</evidence>
<feature type="binding site" evidence="10 12">
    <location>
        <position position="188"/>
    </location>
    <ligand>
        <name>substrate</name>
    </ligand>
</feature>
<feature type="binding site" evidence="10 13">
    <location>
        <position position="460"/>
    </location>
    <ligand>
        <name>Mn(2+)</name>
        <dbReference type="ChEBI" id="CHEBI:29035"/>
        <label>1</label>
    </ligand>
</feature>
<dbReference type="GO" id="GO:0030145">
    <property type="term" value="F:manganese ion binding"/>
    <property type="evidence" value="ECO:0007669"/>
    <property type="project" value="UniProtKB-UniRule"/>
</dbReference>
<feature type="binding site" evidence="10 13">
    <location>
        <position position="15"/>
    </location>
    <ligand>
        <name>Mn(2+)</name>
        <dbReference type="ChEBI" id="CHEBI:29035"/>
        <label>2</label>
    </ligand>
</feature>
<dbReference type="FunFam" id="3.40.1450.10:FF:000001">
    <property type="entry name" value="2,3-bisphosphoglycerate-independent phosphoglycerate mutase"/>
    <property type="match status" value="1"/>
</dbReference>
<comment type="catalytic activity">
    <reaction evidence="1 10">
        <text>(2R)-2-phosphoglycerate = (2R)-3-phosphoglycerate</text>
        <dbReference type="Rhea" id="RHEA:15901"/>
        <dbReference type="ChEBI" id="CHEBI:58272"/>
        <dbReference type="ChEBI" id="CHEBI:58289"/>
        <dbReference type="EC" id="5.4.2.12"/>
    </reaction>
</comment>
<dbReference type="GO" id="GO:0006096">
    <property type="term" value="P:glycolytic process"/>
    <property type="evidence" value="ECO:0007669"/>
    <property type="project" value="UniProtKB-UniRule"/>
</dbReference>
<evidence type="ECO:0000256" key="2">
    <source>
        <dbReference type="ARBA" id="ARBA00004798"/>
    </source>
</evidence>
<feature type="binding site" evidence="10 13">
    <location>
        <position position="405"/>
    </location>
    <ligand>
        <name>Mn(2+)</name>
        <dbReference type="ChEBI" id="CHEBI:29035"/>
        <label>1</label>
    </ligand>
</feature>
<dbReference type="SUPFAM" id="SSF64158">
    <property type="entry name" value="2,3-Bisphosphoglycerate-independent phosphoglycerate mutase, substrate-binding domain"/>
    <property type="match status" value="1"/>
</dbReference>
<feature type="binding site" evidence="10 12">
    <location>
        <begin position="259"/>
        <end position="262"/>
    </location>
    <ligand>
        <name>substrate</name>
    </ligand>
</feature>
<dbReference type="GO" id="GO:0004619">
    <property type="term" value="F:phosphoglycerate mutase activity"/>
    <property type="evidence" value="ECO:0007669"/>
    <property type="project" value="UniProtKB-UniRule"/>
</dbReference>
<evidence type="ECO:0000313" key="16">
    <source>
        <dbReference type="EMBL" id="TRO79356.1"/>
    </source>
</evidence>
<evidence type="ECO:0000256" key="9">
    <source>
        <dbReference type="ARBA" id="ARBA00071648"/>
    </source>
</evidence>
<evidence type="ECO:0000256" key="7">
    <source>
        <dbReference type="ARBA" id="ARBA00023211"/>
    </source>
</evidence>
<feature type="binding site" evidence="10 13">
    <location>
        <position position="442"/>
    </location>
    <ligand>
        <name>Mn(2+)</name>
        <dbReference type="ChEBI" id="CHEBI:29035"/>
        <label>2</label>
    </ligand>
</feature>
<sequence length="511" mass="54947">MTLIVKRPLALVILDGWGINENCANNAVCLARTPYIDALFKDFPSTRIGASGMDVGLPEGQMGNSEVGHLNLGAGRIVYQDLTKITKSIQDGDFFTNPAFVQAIDKVQASGGKLHLMGLLSDGGVHSHSNHLYALLELAKGRGLRDVCVHALLDGRDTPPRSAVDYLAELEERIARIGVGRVATICGRFYAMDRDNRWERVERAYRALVQGIGQPVADSAAAIAGAYQAGQGDEFVEPRIIGAPGTIDDGDAVIFFNFRADRAREITRALTEKNFTAFPREKTPRLVDFVCLSDYDATFDLPVAFPATGNPNILGEIVARAGLRQLRIAETEKYAHVTFFFNGGNEEPFAGEDRALIPSPKEVATYDQKPAMSAPQVADEVVTRIASGVYDLIVLNFANPDMVGHTGILPAAIAAMETVDTCLGQVVDAVLAAGGRLLITADHGNCEQMTDAQGKPHTAHTTNPVPLILVDPDLCGAKLRQGILADIAPTLLQLLNLEKPLEMTGSSLLIP</sequence>
<comment type="cofactor">
    <cofactor evidence="10">
        <name>Mn(2+)</name>
        <dbReference type="ChEBI" id="CHEBI:29035"/>
    </cofactor>
    <text evidence="10">Binds 2 manganese ions per subunit.</text>
</comment>
<dbReference type="CDD" id="cd16010">
    <property type="entry name" value="iPGM"/>
    <property type="match status" value="1"/>
</dbReference>
<evidence type="ECO:0000256" key="11">
    <source>
        <dbReference type="PIRSR" id="PIRSR001492-1"/>
    </source>
</evidence>
<feature type="binding site" evidence="10 12">
    <location>
        <begin position="156"/>
        <end position="157"/>
    </location>
    <ligand>
        <name>substrate</name>
    </ligand>
</feature>
<dbReference type="InterPro" id="IPR006124">
    <property type="entry name" value="Metalloenzyme"/>
</dbReference>
<proteinExistence type="inferred from homology"/>
<comment type="pathway">
    <text evidence="2 10">Carbohydrate degradation; glycolysis; pyruvate from D-glyceraldehyde 3-phosphate: step 3/5.</text>
</comment>
<comment type="caution">
    <text evidence="16">The sequence shown here is derived from an EMBL/GenBank/DDBJ whole genome shotgun (WGS) entry which is preliminary data.</text>
</comment>
<keyword evidence="7 10" id="KW-0464">Manganese</keyword>
<organism evidence="16 17">
    <name type="scientific">Trichloromonas acetexigens</name>
    <dbReference type="NCBI Taxonomy" id="38815"/>
    <lineage>
        <taxon>Bacteria</taxon>
        <taxon>Pseudomonadati</taxon>
        <taxon>Thermodesulfobacteriota</taxon>
        <taxon>Desulfuromonadia</taxon>
        <taxon>Desulfuromonadales</taxon>
        <taxon>Trichloromonadaceae</taxon>
        <taxon>Trichloromonas</taxon>
    </lineage>
</organism>
<feature type="binding site" evidence="10 13">
    <location>
        <position position="443"/>
    </location>
    <ligand>
        <name>Mn(2+)</name>
        <dbReference type="ChEBI" id="CHEBI:29035"/>
        <label>2</label>
    </ligand>
</feature>
<evidence type="ECO:0000259" key="15">
    <source>
        <dbReference type="Pfam" id="PF06415"/>
    </source>
</evidence>
<evidence type="ECO:0000313" key="17">
    <source>
        <dbReference type="Proteomes" id="UP000317155"/>
    </source>
</evidence>
<dbReference type="GO" id="GO:0005829">
    <property type="term" value="C:cytosol"/>
    <property type="evidence" value="ECO:0007669"/>
    <property type="project" value="TreeGrafter"/>
</dbReference>